<protein>
    <recommendedName>
        <fullName evidence="1">KIB1-4 beta-propeller domain-containing protein</fullName>
    </recommendedName>
</protein>
<dbReference type="PANTHER" id="PTHR33110">
    <property type="entry name" value="F-BOX/KELCH-REPEAT PROTEIN-RELATED"/>
    <property type="match status" value="1"/>
</dbReference>
<dbReference type="EMBL" id="OZ075134">
    <property type="protein sequence ID" value="CAL4992096.1"/>
    <property type="molecule type" value="Genomic_DNA"/>
</dbReference>
<dbReference type="Pfam" id="PF03478">
    <property type="entry name" value="Beta-prop_KIB1-4"/>
    <property type="match status" value="1"/>
</dbReference>
<dbReference type="Proteomes" id="UP001497457">
    <property type="component" value="Chromosome 24b"/>
</dbReference>
<accession>A0ABC9B1F0</accession>
<organism evidence="2 3">
    <name type="scientific">Urochloa decumbens</name>
    <dbReference type="NCBI Taxonomy" id="240449"/>
    <lineage>
        <taxon>Eukaryota</taxon>
        <taxon>Viridiplantae</taxon>
        <taxon>Streptophyta</taxon>
        <taxon>Embryophyta</taxon>
        <taxon>Tracheophyta</taxon>
        <taxon>Spermatophyta</taxon>
        <taxon>Magnoliopsida</taxon>
        <taxon>Liliopsida</taxon>
        <taxon>Poales</taxon>
        <taxon>Poaceae</taxon>
        <taxon>PACMAD clade</taxon>
        <taxon>Panicoideae</taxon>
        <taxon>Panicodae</taxon>
        <taxon>Paniceae</taxon>
        <taxon>Melinidinae</taxon>
        <taxon>Urochloa</taxon>
    </lineage>
</organism>
<gene>
    <name evidence="2" type="ORF">URODEC1_LOCUS60956</name>
</gene>
<dbReference type="InterPro" id="IPR005174">
    <property type="entry name" value="KIB1-4_b-propeller"/>
</dbReference>
<evidence type="ECO:0000259" key="1">
    <source>
        <dbReference type="Pfam" id="PF03478"/>
    </source>
</evidence>
<evidence type="ECO:0000313" key="2">
    <source>
        <dbReference type="EMBL" id="CAL4992096.1"/>
    </source>
</evidence>
<reference evidence="2" key="1">
    <citation type="submission" date="2024-10" db="EMBL/GenBank/DDBJ databases">
        <authorList>
            <person name="Ryan C."/>
        </authorList>
    </citation>
    <scope>NUCLEOTIDE SEQUENCE [LARGE SCALE GENOMIC DNA]</scope>
</reference>
<keyword evidence="3" id="KW-1185">Reference proteome</keyword>
<evidence type="ECO:0000313" key="3">
    <source>
        <dbReference type="Proteomes" id="UP001497457"/>
    </source>
</evidence>
<dbReference type="AlphaFoldDB" id="A0ABC9B1F0"/>
<dbReference type="PANTHER" id="PTHR33110:SF23">
    <property type="entry name" value="OS04G0316800 PROTEIN"/>
    <property type="match status" value="1"/>
</dbReference>
<proteinExistence type="predicted"/>
<sequence length="220" mass="25221">MDDEQIALWQPGMISWNVCNYIFHDPKDLAFYQGKLYAVCRSKPRLFALELKEDDCGIIVYHVEHCVTEPCFRHPMQLGIIGGSMSCNIVVWRGLLLLIIRYYGDFYPRSNVRRVKVFALDFSRTPYGVAEIDNISGDCIFVGSGGCKSFPDSLHDTVEGDLIYFVPDDWNPYDRFVYNMRNGSIKPFAAKLLTCNFDVPEEIVDFPVWLFLSSDAAEQI</sequence>
<feature type="domain" description="KIB1-4 beta-propeller" evidence="1">
    <location>
        <begin position="4"/>
        <end position="179"/>
    </location>
</feature>
<name>A0ABC9B1F0_9POAL</name>